<dbReference type="EMBL" id="JAHMUF010000002">
    <property type="protein sequence ID" value="KAG7195848.1"/>
    <property type="molecule type" value="Genomic_DNA"/>
</dbReference>
<reference evidence="2" key="1">
    <citation type="submission" date="2021-03" db="EMBL/GenBank/DDBJ databases">
        <authorList>
            <person name="Palmer J.M."/>
        </authorList>
    </citation>
    <scope>NUCLEOTIDE SEQUENCE</scope>
    <source>
        <strain evidence="2">ARV_011</strain>
    </source>
</reference>
<comment type="caution">
    <text evidence="2">The sequence shown here is derived from an EMBL/GenBank/DDBJ whole genome shotgun (WGS) entry which is preliminary data.</text>
</comment>
<dbReference type="RefSeq" id="XP_043051393.1">
    <property type="nucleotide sequence ID" value="XM_043193005.1"/>
</dbReference>
<evidence type="ECO:0000313" key="2">
    <source>
        <dbReference type="EMBL" id="KAG7195848.1"/>
    </source>
</evidence>
<dbReference type="OrthoDB" id="4075141at2759"/>
<sequence>MPIVSRIDPNIKKALKVLVLLLAFRIQKPLSLTAFVALNPIIKEYCVLLQDKFRGSSHLKATAYKVANTISCILLYHGATGNTKIPKDYLSIYLWMTYLGILNKPSDSSIIVHPGYSKYFKVDTYESKWIHTLYDNKQLIIYPLIFGQILSNYLTPTKYKLNQRYLSSFIKSRILNPIWINYSLGNLGVRFNWIGVLKTYVKHNLVLLGIMLIMTFKNRFLDLYYELKLGVTNTHDAKTSMTDIIRNHLMYAFHKANGITNFIYIPNLLAIGFLSFTSPILRSKMLRSIYSNNPKLIFKSYIKSIGFISALIAVLVNFNDPIPAFGYDYNSKLDDVNTKNIRMISKSAIDGVNLYLIRLIILSKWRITKENHPIFTKVKLSLWDKLESITFALGFLKVMNLNDYINQNPSSLDYSRLKKESLIKIADRVM</sequence>
<dbReference type="Proteomes" id="UP000790833">
    <property type="component" value="Unassembled WGS sequence"/>
</dbReference>
<name>A0A9P7VE97_9ASCO</name>
<protein>
    <submittedName>
        <fullName evidence="2">Uncharacterized protein</fullName>
    </submittedName>
</protein>
<dbReference type="AlphaFoldDB" id="A0A9P7VE97"/>
<keyword evidence="1" id="KW-0472">Membrane</keyword>
<feature type="transmembrane region" description="Helical" evidence="1">
    <location>
        <begin position="301"/>
        <end position="318"/>
    </location>
</feature>
<keyword evidence="1" id="KW-0812">Transmembrane</keyword>
<evidence type="ECO:0000256" key="1">
    <source>
        <dbReference type="SAM" id="Phobius"/>
    </source>
</evidence>
<feature type="transmembrane region" description="Helical" evidence="1">
    <location>
        <begin position="262"/>
        <end position="281"/>
    </location>
</feature>
<evidence type="ECO:0000313" key="3">
    <source>
        <dbReference type="Proteomes" id="UP000790833"/>
    </source>
</evidence>
<proteinExistence type="predicted"/>
<keyword evidence="3" id="KW-1185">Reference proteome</keyword>
<gene>
    <name evidence="2" type="ORF">KQ657_002233</name>
</gene>
<dbReference type="GeneID" id="66115607"/>
<accession>A0A9P7VE97</accession>
<organism evidence="2 3">
    <name type="scientific">Scheffersomyces spartinae</name>
    <dbReference type="NCBI Taxonomy" id="45513"/>
    <lineage>
        <taxon>Eukaryota</taxon>
        <taxon>Fungi</taxon>
        <taxon>Dikarya</taxon>
        <taxon>Ascomycota</taxon>
        <taxon>Saccharomycotina</taxon>
        <taxon>Pichiomycetes</taxon>
        <taxon>Debaryomycetaceae</taxon>
        <taxon>Scheffersomyces</taxon>
    </lineage>
</organism>
<keyword evidence="1" id="KW-1133">Transmembrane helix</keyword>